<dbReference type="PANTHER" id="PTHR34070:SF1">
    <property type="entry name" value="DNA ALKYLATION REPAIR PROTEIN"/>
    <property type="match status" value="1"/>
</dbReference>
<gene>
    <name evidence="1" type="ORF">SAMN04487928_11342</name>
</gene>
<reference evidence="2" key="1">
    <citation type="submission" date="2016-10" db="EMBL/GenBank/DDBJ databases">
        <authorList>
            <person name="Varghese N."/>
            <person name="Submissions S."/>
        </authorList>
    </citation>
    <scope>NUCLEOTIDE SEQUENCE [LARGE SCALE GENOMIC DNA]</scope>
    <source>
        <strain evidence="2">P18</strain>
    </source>
</reference>
<dbReference type="InterPro" id="IPR014825">
    <property type="entry name" value="DNA_alkylation"/>
</dbReference>
<sequence length="240" mass="28811">MDNCGERDIMMIEEIRTRLFELQDIKYRDFQSGLIPTAEKDMFIGVRTPELRKYAKELAKTEGIDEFLSDLPHKYFDENQLQAFIISEIKDYDKCVKELNEFLPFVDNWATCDQMSPKVFKKHKEDLLKEIPKWLKSDKTYTIRFAIGMLMQHFLDEDFDEKYLKEVSKIRSDEYYINMMIAWYFATALAKQYESAILYIQDHRLDVWTHNKTIQKAIESYRITDEAKEYLRGLKIKTQK</sequence>
<dbReference type="CDD" id="cd06561">
    <property type="entry name" value="AlkD_like"/>
    <property type="match status" value="1"/>
</dbReference>
<evidence type="ECO:0000313" key="2">
    <source>
        <dbReference type="Proteomes" id="UP000182624"/>
    </source>
</evidence>
<name>A0A1I5UM61_9FIRM</name>
<dbReference type="SUPFAM" id="SSF48371">
    <property type="entry name" value="ARM repeat"/>
    <property type="match status" value="1"/>
</dbReference>
<dbReference type="PANTHER" id="PTHR34070">
    <property type="entry name" value="ARMADILLO-TYPE FOLD"/>
    <property type="match status" value="1"/>
</dbReference>
<organism evidence="1 2">
    <name type="scientific">Butyrivibrio proteoclasticus</name>
    <dbReference type="NCBI Taxonomy" id="43305"/>
    <lineage>
        <taxon>Bacteria</taxon>
        <taxon>Bacillati</taxon>
        <taxon>Bacillota</taxon>
        <taxon>Clostridia</taxon>
        <taxon>Lachnospirales</taxon>
        <taxon>Lachnospiraceae</taxon>
        <taxon>Butyrivibrio</taxon>
    </lineage>
</organism>
<dbReference type="Gene3D" id="1.25.10.90">
    <property type="match status" value="1"/>
</dbReference>
<dbReference type="Pfam" id="PF08713">
    <property type="entry name" value="DNA_alkylation"/>
    <property type="match status" value="1"/>
</dbReference>
<evidence type="ECO:0000313" key="1">
    <source>
        <dbReference type="EMBL" id="SFP95676.1"/>
    </source>
</evidence>
<keyword evidence="2" id="KW-1185">Reference proteome</keyword>
<dbReference type="InterPro" id="IPR016024">
    <property type="entry name" value="ARM-type_fold"/>
</dbReference>
<proteinExistence type="predicted"/>
<protein>
    <submittedName>
        <fullName evidence="1">3-methyladenine DNA glycosylase AlkD</fullName>
    </submittedName>
</protein>
<accession>A0A1I5UM61</accession>
<dbReference type="EMBL" id="FOXO01000013">
    <property type="protein sequence ID" value="SFP95676.1"/>
    <property type="molecule type" value="Genomic_DNA"/>
</dbReference>
<dbReference type="AlphaFoldDB" id="A0A1I5UM61"/>
<dbReference type="Proteomes" id="UP000182624">
    <property type="component" value="Unassembled WGS sequence"/>
</dbReference>